<sequence length="328" mass="35316">MVETYRWEQPLQGSPRILIWLLTAGIAGAVGWSAFAKVSVYAVVKGTLTPRIQPLTVSIPNTGRVVGGKVQLWQKVRKGQVLFTLDLLARDAQDAKLQLEVQKNVAAQAGQGIDSAQIDLQSKQQAAKSARAIFDLGGLSRADLEAAVAAERLAESNLQRAKSQLGSAQAQLSLQERNQQVKVISPVDGQIMQLSDIHVGQAVNGGQSVLSILPEGERLIFRGKAAESDRPKLRTDSRVQIAWNGYPRQKYGVTNGLLQGVAPTSDTDAASGNVTYQVEVELPLEGGRLQLAGRSLVPGMVGEAHVLSSEKTVLGLFWDWVRGADPWS</sequence>
<gene>
    <name evidence="4" type="ORF">EHF33_07170</name>
</gene>
<evidence type="ECO:0000256" key="2">
    <source>
        <dbReference type="SAM" id="Phobius"/>
    </source>
</evidence>
<dbReference type="InterPro" id="IPR050739">
    <property type="entry name" value="MFP"/>
</dbReference>
<dbReference type="KEGG" id="dph:EHF33_07170"/>
<dbReference type="AlphaFoldDB" id="A0A3G8YB10"/>
<evidence type="ECO:0000313" key="4">
    <source>
        <dbReference type="EMBL" id="AZI42552.1"/>
    </source>
</evidence>
<keyword evidence="2" id="KW-0472">Membrane</keyword>
<dbReference type="PANTHER" id="PTHR30386">
    <property type="entry name" value="MEMBRANE FUSION SUBUNIT OF EMRAB-TOLC MULTIDRUG EFFLUX PUMP"/>
    <property type="match status" value="1"/>
</dbReference>
<dbReference type="Gene3D" id="2.40.30.170">
    <property type="match status" value="1"/>
</dbReference>
<dbReference type="Pfam" id="PF26002">
    <property type="entry name" value="Beta-barrel_AprE"/>
    <property type="match status" value="1"/>
</dbReference>
<protein>
    <submittedName>
        <fullName evidence="4">HlyD family efflux transporter periplasmic adaptor subunit</fullName>
    </submittedName>
</protein>
<keyword evidence="2" id="KW-0812">Transmembrane</keyword>
<dbReference type="Gene3D" id="1.10.287.470">
    <property type="entry name" value="Helix hairpin bin"/>
    <property type="match status" value="1"/>
</dbReference>
<keyword evidence="1" id="KW-0175">Coiled coil</keyword>
<reference evidence="4 5" key="1">
    <citation type="submission" date="2018-11" db="EMBL/GenBank/DDBJ databases">
        <title>Deinococcus shelandsis sp. nov., isolated from South Shetland Islands soil of Antarctica.</title>
        <authorList>
            <person name="Tian J."/>
        </authorList>
    </citation>
    <scope>NUCLEOTIDE SEQUENCE [LARGE SCALE GENOMIC DNA]</scope>
    <source>
        <strain evidence="4 5">S14-83T</strain>
    </source>
</reference>
<evidence type="ECO:0000256" key="1">
    <source>
        <dbReference type="SAM" id="Coils"/>
    </source>
</evidence>
<dbReference type="Gene3D" id="2.40.50.100">
    <property type="match status" value="1"/>
</dbReference>
<keyword evidence="2" id="KW-1133">Transmembrane helix</keyword>
<dbReference type="InterPro" id="IPR058982">
    <property type="entry name" value="Beta-barrel_AprE"/>
</dbReference>
<feature type="domain" description="AprE-like beta-barrel" evidence="3">
    <location>
        <begin position="222"/>
        <end position="306"/>
    </location>
</feature>
<evidence type="ECO:0000313" key="5">
    <source>
        <dbReference type="Proteomes" id="UP000276417"/>
    </source>
</evidence>
<dbReference type="EMBL" id="CP034183">
    <property type="protein sequence ID" value="AZI42552.1"/>
    <property type="molecule type" value="Genomic_DNA"/>
</dbReference>
<proteinExistence type="predicted"/>
<dbReference type="Proteomes" id="UP000276417">
    <property type="component" value="Chromosome 1"/>
</dbReference>
<evidence type="ECO:0000259" key="3">
    <source>
        <dbReference type="Pfam" id="PF26002"/>
    </source>
</evidence>
<feature type="transmembrane region" description="Helical" evidence="2">
    <location>
        <begin position="17"/>
        <end position="44"/>
    </location>
</feature>
<accession>A0A3G8YB10</accession>
<keyword evidence="5" id="KW-1185">Reference proteome</keyword>
<name>A0A3G8YB10_9DEIO</name>
<dbReference type="OrthoDB" id="59773at2"/>
<feature type="coiled-coil region" evidence="1">
    <location>
        <begin position="151"/>
        <end position="178"/>
    </location>
</feature>
<organism evidence="4 5">
    <name type="scientific">Deinococcus psychrotolerans</name>
    <dbReference type="NCBI Taxonomy" id="2489213"/>
    <lineage>
        <taxon>Bacteria</taxon>
        <taxon>Thermotogati</taxon>
        <taxon>Deinococcota</taxon>
        <taxon>Deinococci</taxon>
        <taxon>Deinococcales</taxon>
        <taxon>Deinococcaceae</taxon>
        <taxon>Deinococcus</taxon>
    </lineage>
</organism>
<dbReference type="RefSeq" id="WP_124869369.1">
    <property type="nucleotide sequence ID" value="NZ_CP034183.1"/>
</dbReference>